<dbReference type="AlphaFoldDB" id="A0A7X0XCK0"/>
<protein>
    <submittedName>
        <fullName evidence="1">Uncharacterized protein</fullName>
    </submittedName>
</protein>
<name>A0A7X0XCK0_9LIST</name>
<comment type="caution">
    <text evidence="1">The sequence shown here is derived from an EMBL/GenBank/DDBJ whole genome shotgun (WGS) entry which is preliminary data.</text>
</comment>
<dbReference type="EMBL" id="JAASTX010000006">
    <property type="protein sequence ID" value="MBC1491443.1"/>
    <property type="molecule type" value="Genomic_DNA"/>
</dbReference>
<reference evidence="1 2" key="1">
    <citation type="submission" date="2020-03" db="EMBL/GenBank/DDBJ databases">
        <title>Soil Listeria distribution.</title>
        <authorList>
            <person name="Liao J."/>
            <person name="Wiedmann M."/>
        </authorList>
    </citation>
    <scope>NUCLEOTIDE SEQUENCE [LARGE SCALE GENOMIC DNA]</scope>
    <source>
        <strain evidence="1 2">FSL L7-1547</strain>
    </source>
</reference>
<evidence type="ECO:0000313" key="2">
    <source>
        <dbReference type="Proteomes" id="UP000533953"/>
    </source>
</evidence>
<proteinExistence type="predicted"/>
<organism evidence="1 2">
    <name type="scientific">Listeria booriae</name>
    <dbReference type="NCBI Taxonomy" id="1552123"/>
    <lineage>
        <taxon>Bacteria</taxon>
        <taxon>Bacillati</taxon>
        <taxon>Bacillota</taxon>
        <taxon>Bacilli</taxon>
        <taxon>Bacillales</taxon>
        <taxon>Listeriaceae</taxon>
        <taxon>Listeria</taxon>
    </lineage>
</organism>
<dbReference type="Proteomes" id="UP000533953">
    <property type="component" value="Unassembled WGS sequence"/>
</dbReference>
<gene>
    <name evidence="1" type="ORF">HCI99_06350</name>
</gene>
<evidence type="ECO:0000313" key="1">
    <source>
        <dbReference type="EMBL" id="MBC1491443.1"/>
    </source>
</evidence>
<accession>A0A7X0XCK0</accession>
<sequence>MTKYQHGIVYSKRNGVNQFLFSFRTTSELFLHIDKEFERRNLQKHMHYAYALVDGKEIKLFD</sequence>
<dbReference type="RefSeq" id="WP_185402831.1">
    <property type="nucleotide sequence ID" value="NZ_JAARRO010000021.1"/>
</dbReference>